<sequence length="336" mass="38808">MTTRILITGAGGFIGGFIVEEALSRGYETWAGVRKTTSRTHLTDPAIRFIDFNYANPQVLVEQLRQHKEEYGKWDYIIHNLGVTKCKNPDDFDRINYGFVKHFTEALIATDMVPRQFILMSSLGAWGVGDEKNFTPIRPTDTPHPNTRYGMSKLKAEQHLQSLPGFPYVVMRPTGVYGPYERDYYLMMKSIKYGFDFIVGFKPQLITFIYVKDLVQAIFKAIDRGVTRRGYFLSEGRAYTSSQFRRYVATALGRRWVIPVKIPIAGLWLVSVIAEKGAALLGKTSTLNRDKFRIMKQRNWICDTTDARNELGFEPQYSLERGVNECVKWYRQHHWL</sequence>
<proteinExistence type="predicted"/>
<evidence type="ECO:0000259" key="1">
    <source>
        <dbReference type="Pfam" id="PF01370"/>
    </source>
</evidence>
<dbReference type="AlphaFoldDB" id="A0A921MPK6"/>
<dbReference type="Gene3D" id="3.40.50.720">
    <property type="entry name" value="NAD(P)-binding Rossmann-like Domain"/>
    <property type="match status" value="1"/>
</dbReference>
<evidence type="ECO:0000313" key="3">
    <source>
        <dbReference type="Proteomes" id="UP000757103"/>
    </source>
</evidence>
<gene>
    <name evidence="2" type="ORF">K8U91_01945</name>
</gene>
<reference evidence="2" key="2">
    <citation type="submission" date="2021-09" db="EMBL/GenBank/DDBJ databases">
        <authorList>
            <person name="Gilroy R."/>
        </authorList>
    </citation>
    <scope>NUCLEOTIDE SEQUENCE</scope>
    <source>
        <strain evidence="2">CHK121-7720</strain>
    </source>
</reference>
<reference evidence="2" key="1">
    <citation type="journal article" date="2021" name="PeerJ">
        <title>Extensive microbial diversity within the chicken gut microbiome revealed by metagenomics and culture.</title>
        <authorList>
            <person name="Gilroy R."/>
            <person name="Ravi A."/>
            <person name="Getino M."/>
            <person name="Pursley I."/>
            <person name="Horton D.L."/>
            <person name="Alikhan N.F."/>
            <person name="Baker D."/>
            <person name="Gharbi K."/>
            <person name="Hall N."/>
            <person name="Watson M."/>
            <person name="Adriaenssens E.M."/>
            <person name="Foster-Nyarko E."/>
            <person name="Jarju S."/>
            <person name="Secka A."/>
            <person name="Antonio M."/>
            <person name="Oren A."/>
            <person name="Chaudhuri R.R."/>
            <person name="La Ragione R."/>
            <person name="Hildebrand F."/>
            <person name="Pallen M.J."/>
        </authorList>
    </citation>
    <scope>NUCLEOTIDE SEQUENCE</scope>
    <source>
        <strain evidence="2">CHK121-7720</strain>
    </source>
</reference>
<dbReference type="SUPFAM" id="SSF51735">
    <property type="entry name" value="NAD(P)-binding Rossmann-fold domains"/>
    <property type="match status" value="1"/>
</dbReference>
<accession>A0A921MPK6</accession>
<dbReference type="EMBL" id="DYUD01000009">
    <property type="protein sequence ID" value="HJG88227.1"/>
    <property type="molecule type" value="Genomic_DNA"/>
</dbReference>
<feature type="domain" description="NAD-dependent epimerase/dehydratase" evidence="1">
    <location>
        <begin position="5"/>
        <end position="224"/>
    </location>
</feature>
<dbReference type="InterPro" id="IPR050177">
    <property type="entry name" value="Lipid_A_modif_metabolic_enz"/>
</dbReference>
<dbReference type="Pfam" id="PF01370">
    <property type="entry name" value="Epimerase"/>
    <property type="match status" value="1"/>
</dbReference>
<protein>
    <submittedName>
        <fullName evidence="2">NAD(P)-dependent oxidoreductase</fullName>
    </submittedName>
</protein>
<dbReference type="PANTHER" id="PTHR43245:SF58">
    <property type="entry name" value="BLL5923 PROTEIN"/>
    <property type="match status" value="1"/>
</dbReference>
<dbReference type="InterPro" id="IPR036291">
    <property type="entry name" value="NAD(P)-bd_dom_sf"/>
</dbReference>
<organism evidence="2 3">
    <name type="scientific">Barnesiella viscericola</name>
    <dbReference type="NCBI Taxonomy" id="397865"/>
    <lineage>
        <taxon>Bacteria</taxon>
        <taxon>Pseudomonadati</taxon>
        <taxon>Bacteroidota</taxon>
        <taxon>Bacteroidia</taxon>
        <taxon>Bacteroidales</taxon>
        <taxon>Barnesiellaceae</taxon>
        <taxon>Barnesiella</taxon>
    </lineage>
</organism>
<evidence type="ECO:0000313" key="2">
    <source>
        <dbReference type="EMBL" id="HJG88227.1"/>
    </source>
</evidence>
<name>A0A921MPK6_9BACT</name>
<dbReference type="RefSeq" id="WP_273305295.1">
    <property type="nucleotide sequence ID" value="NZ_DYUD01000009.1"/>
</dbReference>
<comment type="caution">
    <text evidence="2">The sequence shown here is derived from an EMBL/GenBank/DDBJ whole genome shotgun (WGS) entry which is preliminary data.</text>
</comment>
<dbReference type="Proteomes" id="UP000757103">
    <property type="component" value="Unassembled WGS sequence"/>
</dbReference>
<dbReference type="PANTHER" id="PTHR43245">
    <property type="entry name" value="BIFUNCTIONAL POLYMYXIN RESISTANCE PROTEIN ARNA"/>
    <property type="match status" value="1"/>
</dbReference>
<dbReference type="InterPro" id="IPR001509">
    <property type="entry name" value="Epimerase_deHydtase"/>
</dbReference>